<keyword evidence="5" id="KW-1185">Reference proteome</keyword>
<dbReference type="InterPro" id="IPR020373">
    <property type="entry name" value="Kgd4/YMR-31"/>
</dbReference>
<protein>
    <submittedName>
        <fullName evidence="4">Uncharacterized protein</fullName>
    </submittedName>
</protein>
<accession>A0A409YA74</accession>
<dbReference type="AlphaFoldDB" id="A0A409YA74"/>
<dbReference type="GO" id="GO:0005739">
    <property type="term" value="C:mitochondrion"/>
    <property type="evidence" value="ECO:0007669"/>
    <property type="project" value="UniProtKB-SubCell"/>
</dbReference>
<evidence type="ECO:0000256" key="2">
    <source>
        <dbReference type="ARBA" id="ARBA00023128"/>
    </source>
</evidence>
<sequence length="103" mass="11691">MHPSLRCSSARAHTPLIKFIGKRVFKSTPDARHPHPAAPLEFKQRFSEFLEKMNASTKETTSSPASNAYSQFWEAPERLWRPRVRQLSDKEIDAIMSGGASSY</sequence>
<keyword evidence="2" id="KW-0496">Mitochondrion</keyword>
<dbReference type="EMBL" id="NHTK01001342">
    <property type="protein sequence ID" value="PPQ99901.1"/>
    <property type="molecule type" value="Genomic_DNA"/>
</dbReference>
<comment type="subcellular location">
    <subcellularLocation>
        <location evidence="1">Mitochondrion</location>
    </subcellularLocation>
</comment>
<name>A0A409YA74_9AGAR</name>
<dbReference type="Pfam" id="PF10937">
    <property type="entry name" value="Kgd4-YMR31"/>
    <property type="match status" value="1"/>
</dbReference>
<dbReference type="OrthoDB" id="2116030at2759"/>
<evidence type="ECO:0000313" key="5">
    <source>
        <dbReference type="Proteomes" id="UP000284842"/>
    </source>
</evidence>
<evidence type="ECO:0000313" key="4">
    <source>
        <dbReference type="EMBL" id="PPQ99901.1"/>
    </source>
</evidence>
<comment type="caution">
    <text evidence="4">The sequence shown here is derived from an EMBL/GenBank/DDBJ whole genome shotgun (WGS) entry which is preliminary data.</text>
</comment>
<dbReference type="Proteomes" id="UP000284842">
    <property type="component" value="Unassembled WGS sequence"/>
</dbReference>
<gene>
    <name evidence="4" type="ORF">CVT24_009582</name>
</gene>
<evidence type="ECO:0000256" key="1">
    <source>
        <dbReference type="ARBA" id="ARBA00004173"/>
    </source>
</evidence>
<proteinExistence type="inferred from homology"/>
<dbReference type="InParanoid" id="A0A409YA74"/>
<comment type="similarity">
    <text evidence="3">Belongs to the alpha-ketoglutarate dehydrogenase component 4 family.</text>
</comment>
<dbReference type="GO" id="GO:0006103">
    <property type="term" value="P:2-oxoglutarate metabolic process"/>
    <property type="evidence" value="ECO:0007669"/>
    <property type="project" value="InterPro"/>
</dbReference>
<reference evidence="4 5" key="1">
    <citation type="journal article" date="2018" name="Evol. Lett.">
        <title>Horizontal gene cluster transfer increased hallucinogenic mushroom diversity.</title>
        <authorList>
            <person name="Reynolds H.T."/>
            <person name="Vijayakumar V."/>
            <person name="Gluck-Thaler E."/>
            <person name="Korotkin H.B."/>
            <person name="Matheny P.B."/>
            <person name="Slot J.C."/>
        </authorList>
    </citation>
    <scope>NUCLEOTIDE SEQUENCE [LARGE SCALE GENOMIC DNA]</scope>
    <source>
        <strain evidence="4 5">2629</strain>
    </source>
</reference>
<organism evidence="4 5">
    <name type="scientific">Panaeolus cyanescens</name>
    <dbReference type="NCBI Taxonomy" id="181874"/>
    <lineage>
        <taxon>Eukaryota</taxon>
        <taxon>Fungi</taxon>
        <taxon>Dikarya</taxon>
        <taxon>Basidiomycota</taxon>
        <taxon>Agaricomycotina</taxon>
        <taxon>Agaricomycetes</taxon>
        <taxon>Agaricomycetidae</taxon>
        <taxon>Agaricales</taxon>
        <taxon>Agaricineae</taxon>
        <taxon>Galeropsidaceae</taxon>
        <taxon>Panaeolus</taxon>
    </lineage>
</organism>
<evidence type="ECO:0000256" key="3">
    <source>
        <dbReference type="ARBA" id="ARBA00043970"/>
    </source>
</evidence>